<dbReference type="PRINTS" id="PR00038">
    <property type="entry name" value="HTHLUXR"/>
</dbReference>
<evidence type="ECO:0000313" key="5">
    <source>
        <dbReference type="EMBL" id="SIT15876.1"/>
    </source>
</evidence>
<feature type="domain" description="HTH luxR-type" evidence="4">
    <location>
        <begin position="178"/>
        <end position="243"/>
    </location>
</feature>
<dbReference type="SUPFAM" id="SSF75516">
    <property type="entry name" value="Pheromone-binding domain of LuxR-like quorum-sensing transcription factors"/>
    <property type="match status" value="1"/>
</dbReference>
<accession>A0A1N7PZ71</accession>
<keyword evidence="2 5" id="KW-0238">DNA-binding</keyword>
<name>A0A1N7PZ71_9RHOB</name>
<dbReference type="GO" id="GO:0006355">
    <property type="term" value="P:regulation of DNA-templated transcription"/>
    <property type="evidence" value="ECO:0007669"/>
    <property type="project" value="InterPro"/>
</dbReference>
<dbReference type="OrthoDB" id="7692966at2"/>
<keyword evidence="3" id="KW-0804">Transcription</keyword>
<dbReference type="PROSITE" id="PS50043">
    <property type="entry name" value="HTH_LUXR_2"/>
    <property type="match status" value="1"/>
</dbReference>
<gene>
    <name evidence="5" type="ORF">SAMN05421580_11214</name>
</gene>
<evidence type="ECO:0000256" key="2">
    <source>
        <dbReference type="ARBA" id="ARBA00023125"/>
    </source>
</evidence>
<dbReference type="EMBL" id="FTOG01000012">
    <property type="protein sequence ID" value="SIT15876.1"/>
    <property type="molecule type" value="Genomic_DNA"/>
</dbReference>
<dbReference type="Gene3D" id="1.10.10.10">
    <property type="entry name" value="Winged helix-like DNA-binding domain superfamily/Winged helix DNA-binding domain"/>
    <property type="match status" value="1"/>
</dbReference>
<dbReference type="InterPro" id="IPR036693">
    <property type="entry name" value="TF_LuxR_autoind-bd_dom_sf"/>
</dbReference>
<dbReference type="Pfam" id="PF00196">
    <property type="entry name" value="GerE"/>
    <property type="match status" value="1"/>
</dbReference>
<evidence type="ECO:0000256" key="3">
    <source>
        <dbReference type="ARBA" id="ARBA00023163"/>
    </source>
</evidence>
<dbReference type="InterPro" id="IPR016032">
    <property type="entry name" value="Sig_transdc_resp-reg_C-effctor"/>
</dbReference>
<dbReference type="PANTHER" id="PTHR44688">
    <property type="entry name" value="DNA-BINDING TRANSCRIPTIONAL ACTIVATOR DEVR_DOSR"/>
    <property type="match status" value="1"/>
</dbReference>
<proteinExistence type="predicted"/>
<dbReference type="InterPro" id="IPR036388">
    <property type="entry name" value="WH-like_DNA-bd_sf"/>
</dbReference>
<evidence type="ECO:0000256" key="1">
    <source>
        <dbReference type="ARBA" id="ARBA00023015"/>
    </source>
</evidence>
<dbReference type="Proteomes" id="UP000186221">
    <property type="component" value="Unassembled WGS sequence"/>
</dbReference>
<evidence type="ECO:0000259" key="4">
    <source>
        <dbReference type="PROSITE" id="PS50043"/>
    </source>
</evidence>
<reference evidence="6" key="1">
    <citation type="submission" date="2017-01" db="EMBL/GenBank/DDBJ databases">
        <authorList>
            <person name="Varghese N."/>
            <person name="Submissions S."/>
        </authorList>
    </citation>
    <scope>NUCLEOTIDE SEQUENCE [LARGE SCALE GENOMIC DNA]</scope>
    <source>
        <strain evidence="6">DSM 19945</strain>
    </source>
</reference>
<dbReference type="SMART" id="SM00421">
    <property type="entry name" value="HTH_LUXR"/>
    <property type="match status" value="1"/>
</dbReference>
<dbReference type="InterPro" id="IPR000792">
    <property type="entry name" value="Tscrpt_reg_LuxR_C"/>
</dbReference>
<dbReference type="AlphaFoldDB" id="A0A1N7PZ71"/>
<keyword evidence="1" id="KW-0805">Transcription regulation</keyword>
<organism evidence="5 6">
    <name type="scientific">Rhodobacter aestuarii</name>
    <dbReference type="NCBI Taxonomy" id="453582"/>
    <lineage>
        <taxon>Bacteria</taxon>
        <taxon>Pseudomonadati</taxon>
        <taxon>Pseudomonadota</taxon>
        <taxon>Alphaproteobacteria</taxon>
        <taxon>Rhodobacterales</taxon>
        <taxon>Rhodobacter group</taxon>
        <taxon>Rhodobacter</taxon>
    </lineage>
</organism>
<dbReference type="CDD" id="cd06170">
    <property type="entry name" value="LuxR_C_like"/>
    <property type="match status" value="1"/>
</dbReference>
<dbReference type="PANTHER" id="PTHR44688:SF16">
    <property type="entry name" value="DNA-BINDING TRANSCRIPTIONAL ACTIVATOR DEVR_DOSR"/>
    <property type="match status" value="1"/>
</dbReference>
<protein>
    <submittedName>
        <fullName evidence="5">DNA-binding transcriptional regulator, CsgD family</fullName>
    </submittedName>
</protein>
<dbReference type="SUPFAM" id="SSF46894">
    <property type="entry name" value="C-terminal effector domain of the bipartite response regulators"/>
    <property type="match status" value="1"/>
</dbReference>
<dbReference type="STRING" id="453582.SAMN05421580_11214"/>
<dbReference type="RefSeq" id="WP_076486043.1">
    <property type="nucleotide sequence ID" value="NZ_FTOG01000012.1"/>
</dbReference>
<dbReference type="Gene3D" id="3.30.450.80">
    <property type="entry name" value="Transcription factor LuxR-like, autoinducer-binding domain"/>
    <property type="match status" value="1"/>
</dbReference>
<evidence type="ECO:0000313" key="6">
    <source>
        <dbReference type="Proteomes" id="UP000186221"/>
    </source>
</evidence>
<dbReference type="GO" id="GO:0003677">
    <property type="term" value="F:DNA binding"/>
    <property type="evidence" value="ECO:0007669"/>
    <property type="project" value="UniProtKB-KW"/>
</dbReference>
<sequence>MKSQALLDLAVALAQADDPFAPFAQFLAARGGRGFFYGFAALSSDLHQIGYTDGLHFHHSYSAEWEEAVGPQALIDNDHSIEAMDRGARMVEWMPMDYAPFLATLSPKQRKQFEIEADLGMICGASLLLDGHRLGFSGMGLWTETQRTHEMFRLHWDRFGAELTAASNLLDVAVREARPNLLVRLTPREIDCLAWLAHGLRPSEICYRLGISEKTFEKHIATAKAKLKSRTRDQALAKAVLLNLLPL</sequence>
<keyword evidence="6" id="KW-1185">Reference proteome</keyword>